<reference evidence="14" key="1">
    <citation type="submission" date="2016-10" db="EMBL/GenBank/DDBJ databases">
        <authorList>
            <person name="Varghese N."/>
            <person name="Submissions S."/>
        </authorList>
    </citation>
    <scope>NUCLEOTIDE SEQUENCE [LARGE SCALE GENOMIC DNA]</scope>
    <source>
        <strain evidence="14">930I</strain>
    </source>
</reference>
<dbReference type="PANTHER" id="PTHR42837:SF2">
    <property type="entry name" value="MEMBRANE METALLOPROTEASE ARASP2, CHLOROPLASTIC-RELATED"/>
    <property type="match status" value="1"/>
</dbReference>
<dbReference type="STRING" id="83401.SAMN05421742_103170"/>
<dbReference type="OrthoDB" id="9782003at2"/>
<comment type="subcellular location">
    <subcellularLocation>
        <location evidence="2">Membrane</location>
        <topology evidence="2">Multi-pass membrane protein</topology>
    </subcellularLocation>
</comment>
<comment type="similarity">
    <text evidence="3 11">Belongs to the peptidase M50B family.</text>
</comment>
<keyword evidence="11" id="KW-0479">Metal-binding</keyword>
<dbReference type="RefSeq" id="WP_092616935.1">
    <property type="nucleotide sequence ID" value="NZ_FNCV01000003.1"/>
</dbReference>
<feature type="transmembrane region" description="Helical" evidence="11">
    <location>
        <begin position="438"/>
        <end position="456"/>
    </location>
</feature>
<dbReference type="GO" id="GO:0046872">
    <property type="term" value="F:metal ion binding"/>
    <property type="evidence" value="ECO:0007669"/>
    <property type="project" value="UniProtKB-KW"/>
</dbReference>
<evidence type="ECO:0000256" key="10">
    <source>
        <dbReference type="ARBA" id="ARBA00023136"/>
    </source>
</evidence>
<evidence type="ECO:0000256" key="1">
    <source>
        <dbReference type="ARBA" id="ARBA00001947"/>
    </source>
</evidence>
<dbReference type="InterPro" id="IPR004387">
    <property type="entry name" value="Pept_M50_Zn"/>
</dbReference>
<comment type="cofactor">
    <cofactor evidence="1 11">
        <name>Zn(2+)</name>
        <dbReference type="ChEBI" id="CHEBI:29105"/>
    </cofactor>
</comment>
<feature type="transmembrane region" description="Helical" evidence="11">
    <location>
        <begin position="113"/>
        <end position="137"/>
    </location>
</feature>
<evidence type="ECO:0000256" key="3">
    <source>
        <dbReference type="ARBA" id="ARBA00007931"/>
    </source>
</evidence>
<evidence type="ECO:0000256" key="5">
    <source>
        <dbReference type="ARBA" id="ARBA00022692"/>
    </source>
</evidence>
<dbReference type="GO" id="GO:0016020">
    <property type="term" value="C:membrane"/>
    <property type="evidence" value="ECO:0007669"/>
    <property type="project" value="UniProtKB-SubCell"/>
</dbReference>
<dbReference type="SUPFAM" id="SSF50156">
    <property type="entry name" value="PDZ domain-like"/>
    <property type="match status" value="2"/>
</dbReference>
<dbReference type="Gene3D" id="2.30.42.10">
    <property type="match status" value="2"/>
</dbReference>
<evidence type="ECO:0000259" key="12">
    <source>
        <dbReference type="PROSITE" id="PS50106"/>
    </source>
</evidence>
<evidence type="ECO:0000256" key="11">
    <source>
        <dbReference type="RuleBase" id="RU362031"/>
    </source>
</evidence>
<sequence length="465" mass="49956">MIEFLADNTATVVAFLVGLTIVVFVHEMGHFWVARRNGVRVEVFSIGFGPELFGFNDRHGTRWKFAAVPLGGYVKMFGDEDASSKPDAEAAEEMSDEDKAVAFPFKSLGQKAAIVFAGPAANFIFAVIVYAFVFMSFGQPATPPVIGSVVSGSAAAEAGIQAGDRILAIDGEPIERYEEVQAVALLVDGTPLDIRFERGGIERTITVTPTRLETIDDQGTVRDGYTLGVNPPYPTLIHTISPDSPAERAGLEPEDRIVAAQGVPVQVFADFREVLEGFDPAQGPLRLTIERGDQRFERTLDPVIETYDENGPTESVARIGVTFSLGDRTHIAYGPFEAAWRGVGETVRVVEHTFTALGQMIAGDRGTEDLGGPIRIAQFFGQAAEAGVVTFLLSIALLSVNLGLINLFPIPVLDGGHLLMYGIEAVMGRPLGEAAQEISFRIGLAVVLGLMVFATWNDIVQLVGG</sequence>
<organism evidence="13 14">
    <name type="scientific">Roseospirillum parvum</name>
    <dbReference type="NCBI Taxonomy" id="83401"/>
    <lineage>
        <taxon>Bacteria</taxon>
        <taxon>Pseudomonadati</taxon>
        <taxon>Pseudomonadota</taxon>
        <taxon>Alphaproteobacteria</taxon>
        <taxon>Rhodospirillales</taxon>
        <taxon>Rhodospirillaceae</taxon>
        <taxon>Roseospirillum</taxon>
    </lineage>
</organism>
<dbReference type="PANTHER" id="PTHR42837">
    <property type="entry name" value="REGULATOR OF SIGMA-E PROTEASE RSEP"/>
    <property type="match status" value="1"/>
</dbReference>
<dbReference type="InterPro" id="IPR001478">
    <property type="entry name" value="PDZ"/>
</dbReference>
<dbReference type="InterPro" id="IPR036034">
    <property type="entry name" value="PDZ_sf"/>
</dbReference>
<dbReference type="CDD" id="cd06163">
    <property type="entry name" value="S2P-M50_PDZ_RseP-like"/>
    <property type="match status" value="2"/>
</dbReference>
<dbReference type="GO" id="GO:0004222">
    <property type="term" value="F:metalloendopeptidase activity"/>
    <property type="evidence" value="ECO:0007669"/>
    <property type="project" value="InterPro"/>
</dbReference>
<evidence type="ECO:0000256" key="4">
    <source>
        <dbReference type="ARBA" id="ARBA00022670"/>
    </source>
</evidence>
<dbReference type="SMART" id="SM00228">
    <property type="entry name" value="PDZ"/>
    <property type="match status" value="2"/>
</dbReference>
<dbReference type="EC" id="3.4.24.-" evidence="11"/>
<keyword evidence="14" id="KW-1185">Reference proteome</keyword>
<dbReference type="Pfam" id="PF17820">
    <property type="entry name" value="PDZ_6"/>
    <property type="match status" value="2"/>
</dbReference>
<evidence type="ECO:0000313" key="14">
    <source>
        <dbReference type="Proteomes" id="UP000217076"/>
    </source>
</evidence>
<keyword evidence="9 11" id="KW-0482">Metalloprotease</keyword>
<evidence type="ECO:0000256" key="8">
    <source>
        <dbReference type="ARBA" id="ARBA00022989"/>
    </source>
</evidence>
<keyword evidence="8 11" id="KW-1133">Transmembrane helix</keyword>
<dbReference type="InterPro" id="IPR008915">
    <property type="entry name" value="Peptidase_M50"/>
</dbReference>
<keyword evidence="5 11" id="KW-0812">Transmembrane</keyword>
<keyword evidence="7 11" id="KW-0862">Zinc</keyword>
<evidence type="ECO:0000256" key="9">
    <source>
        <dbReference type="ARBA" id="ARBA00023049"/>
    </source>
</evidence>
<evidence type="ECO:0000256" key="6">
    <source>
        <dbReference type="ARBA" id="ARBA00022801"/>
    </source>
</evidence>
<dbReference type="Proteomes" id="UP000217076">
    <property type="component" value="Unassembled WGS sequence"/>
</dbReference>
<name>A0A1G7Y2D3_9PROT</name>
<keyword evidence="10 11" id="KW-0472">Membrane</keyword>
<evidence type="ECO:0000256" key="2">
    <source>
        <dbReference type="ARBA" id="ARBA00004141"/>
    </source>
</evidence>
<accession>A0A1G7Y2D3</accession>
<dbReference type="AlphaFoldDB" id="A0A1G7Y2D3"/>
<dbReference type="CDD" id="cd23081">
    <property type="entry name" value="cpPDZ_EcRseP-like"/>
    <property type="match status" value="1"/>
</dbReference>
<dbReference type="NCBIfam" id="TIGR00054">
    <property type="entry name" value="RIP metalloprotease RseP"/>
    <property type="match status" value="1"/>
</dbReference>
<proteinExistence type="inferred from homology"/>
<keyword evidence="6 11" id="KW-0378">Hydrolase</keyword>
<feature type="domain" description="PDZ" evidence="12">
    <location>
        <begin position="145"/>
        <end position="186"/>
    </location>
</feature>
<dbReference type="EMBL" id="FNCV01000003">
    <property type="protein sequence ID" value="SDG90635.1"/>
    <property type="molecule type" value="Genomic_DNA"/>
</dbReference>
<feature type="transmembrane region" description="Helical" evidence="11">
    <location>
        <begin position="12"/>
        <end position="33"/>
    </location>
</feature>
<dbReference type="Pfam" id="PF02163">
    <property type="entry name" value="Peptidase_M50"/>
    <property type="match status" value="1"/>
</dbReference>
<keyword evidence="4 13" id="KW-0645">Protease</keyword>
<protein>
    <recommendedName>
        <fullName evidence="11">Zinc metalloprotease</fullName>
        <ecNumber evidence="11">3.4.24.-</ecNumber>
    </recommendedName>
</protein>
<evidence type="ECO:0000256" key="7">
    <source>
        <dbReference type="ARBA" id="ARBA00022833"/>
    </source>
</evidence>
<dbReference type="PROSITE" id="PS50106">
    <property type="entry name" value="PDZ"/>
    <property type="match status" value="1"/>
</dbReference>
<feature type="transmembrane region" description="Helical" evidence="11">
    <location>
        <begin position="388"/>
        <end position="410"/>
    </location>
</feature>
<dbReference type="GO" id="GO:0006508">
    <property type="term" value="P:proteolysis"/>
    <property type="evidence" value="ECO:0007669"/>
    <property type="project" value="UniProtKB-KW"/>
</dbReference>
<gene>
    <name evidence="13" type="ORF">SAMN05421742_103170</name>
</gene>
<dbReference type="InterPro" id="IPR041489">
    <property type="entry name" value="PDZ_6"/>
</dbReference>
<evidence type="ECO:0000313" key="13">
    <source>
        <dbReference type="EMBL" id="SDG90635.1"/>
    </source>
</evidence>